<dbReference type="RefSeq" id="WP_070018209.1">
    <property type="nucleotide sequence ID" value="NZ_LJGW01000331.1"/>
</dbReference>
<reference evidence="1 2" key="1">
    <citation type="journal article" date="2016" name="Front. Microbiol.">
        <title>Comparative Genomics Analysis of Streptomyces Species Reveals Their Adaptation to the Marine Environment and Their Diversity at the Genomic Level.</title>
        <authorList>
            <person name="Tian X."/>
            <person name="Zhang Z."/>
            <person name="Yang T."/>
            <person name="Chen M."/>
            <person name="Li J."/>
            <person name="Chen F."/>
            <person name="Yang J."/>
            <person name="Li W."/>
            <person name="Zhang B."/>
            <person name="Zhang Z."/>
            <person name="Wu J."/>
            <person name="Zhang C."/>
            <person name="Long L."/>
            <person name="Xiao J."/>
        </authorList>
    </citation>
    <scope>NUCLEOTIDE SEQUENCE [LARGE SCALE GENOMIC DNA]</scope>
    <source>
        <strain evidence="1 2">SCSIO 10429</strain>
    </source>
</reference>
<proteinExistence type="predicted"/>
<accession>A0A1E7L1B9</accession>
<comment type="caution">
    <text evidence="1">The sequence shown here is derived from an EMBL/GenBank/DDBJ whole genome shotgun (WGS) entry which is preliminary data.</text>
</comment>
<dbReference type="EMBL" id="LJGW01000331">
    <property type="protein sequence ID" value="OEV09979.1"/>
    <property type="molecule type" value="Genomic_DNA"/>
</dbReference>
<gene>
    <name evidence="1" type="ORF">AN218_19655</name>
</gene>
<sequence length="107" mass="11983">MRVDLSELEETVRKLGRLATAMGESVTRSKYNTYLPEGALGSHRFVESNELTDAHRTMKAHIEEVVEVVNEAIDDFGTKTKTVHGNYQNAEYDAKYGMDRLGSESGE</sequence>
<dbReference type="Proteomes" id="UP000176005">
    <property type="component" value="Unassembled WGS sequence"/>
</dbReference>
<name>A0A1E7L1B9_9ACTN</name>
<keyword evidence="2" id="KW-1185">Reference proteome</keyword>
<dbReference type="AlphaFoldDB" id="A0A1E7L1B9"/>
<evidence type="ECO:0000313" key="1">
    <source>
        <dbReference type="EMBL" id="OEV09979.1"/>
    </source>
</evidence>
<organism evidence="1 2">
    <name type="scientific">Streptomyces nanshensis</name>
    <dbReference type="NCBI Taxonomy" id="518642"/>
    <lineage>
        <taxon>Bacteria</taxon>
        <taxon>Bacillati</taxon>
        <taxon>Actinomycetota</taxon>
        <taxon>Actinomycetes</taxon>
        <taxon>Kitasatosporales</taxon>
        <taxon>Streptomycetaceae</taxon>
        <taxon>Streptomyces</taxon>
    </lineage>
</organism>
<protein>
    <submittedName>
        <fullName evidence="1">Uncharacterized protein</fullName>
    </submittedName>
</protein>
<evidence type="ECO:0000313" key="2">
    <source>
        <dbReference type="Proteomes" id="UP000176005"/>
    </source>
</evidence>